<name>A0A2D1U735_9SPHI</name>
<organism evidence="1 2">
    <name type="scientific">Pedobacter ginsengisoli</name>
    <dbReference type="NCBI Taxonomy" id="363852"/>
    <lineage>
        <taxon>Bacteria</taxon>
        <taxon>Pseudomonadati</taxon>
        <taxon>Bacteroidota</taxon>
        <taxon>Sphingobacteriia</taxon>
        <taxon>Sphingobacteriales</taxon>
        <taxon>Sphingobacteriaceae</taxon>
        <taxon>Pedobacter</taxon>
    </lineage>
</organism>
<dbReference type="EMBL" id="CP024091">
    <property type="protein sequence ID" value="ATP57421.1"/>
    <property type="molecule type" value="Genomic_DNA"/>
</dbReference>
<reference evidence="1 2" key="1">
    <citation type="submission" date="2017-10" db="EMBL/GenBank/DDBJ databases">
        <title>Whole genome of Pedobacter ginsengisoli T01R-27 isolated from tomato rhizosphere.</title>
        <authorList>
            <person name="Weon H.-Y."/>
            <person name="Lee S.A."/>
            <person name="Sang M.K."/>
            <person name="Song J."/>
        </authorList>
    </citation>
    <scope>NUCLEOTIDE SEQUENCE [LARGE SCALE GENOMIC DNA]</scope>
    <source>
        <strain evidence="1 2">T01R-27</strain>
    </source>
</reference>
<evidence type="ECO:0000313" key="2">
    <source>
        <dbReference type="Proteomes" id="UP000223749"/>
    </source>
</evidence>
<dbReference type="OrthoDB" id="797081at2"/>
<dbReference type="Proteomes" id="UP000223749">
    <property type="component" value="Chromosome"/>
</dbReference>
<keyword evidence="2" id="KW-1185">Reference proteome</keyword>
<proteinExistence type="predicted"/>
<sequence>MKNNNQRHGKVMLQQEMVKNISKVILKLQNHWASGMNQAFNYLPAKMKIATWLLAGILLTAWNIARLSSKGSKDHSIPPILAKSGRMPATLASDSLILMEKIYESRKNPQR</sequence>
<evidence type="ECO:0000313" key="1">
    <source>
        <dbReference type="EMBL" id="ATP57421.1"/>
    </source>
</evidence>
<gene>
    <name evidence="1" type="ORF">CPT03_13540</name>
</gene>
<dbReference type="AlphaFoldDB" id="A0A2D1U735"/>
<accession>A0A2D1U735</accession>
<dbReference type="RefSeq" id="WP_099439345.1">
    <property type="nucleotide sequence ID" value="NZ_CP024091.1"/>
</dbReference>
<protein>
    <submittedName>
        <fullName evidence="1">Uncharacterized protein</fullName>
    </submittedName>
</protein>
<dbReference type="KEGG" id="pgs:CPT03_13540"/>